<name>A0AAV4T0L9_9ARAC</name>
<dbReference type="AlphaFoldDB" id="A0AAV4T0L9"/>
<feature type="region of interest" description="Disordered" evidence="1">
    <location>
        <begin position="1"/>
        <end position="32"/>
    </location>
</feature>
<proteinExistence type="predicted"/>
<gene>
    <name evidence="2" type="ORF">CDAR_273571</name>
</gene>
<evidence type="ECO:0000313" key="2">
    <source>
        <dbReference type="EMBL" id="GIY38816.1"/>
    </source>
</evidence>
<evidence type="ECO:0000313" key="3">
    <source>
        <dbReference type="Proteomes" id="UP001054837"/>
    </source>
</evidence>
<accession>A0AAV4T0L9</accession>
<dbReference type="Proteomes" id="UP001054837">
    <property type="component" value="Unassembled WGS sequence"/>
</dbReference>
<evidence type="ECO:0000256" key="1">
    <source>
        <dbReference type="SAM" id="MobiDB-lite"/>
    </source>
</evidence>
<protein>
    <submittedName>
        <fullName evidence="2">Uncharacterized protein</fullName>
    </submittedName>
</protein>
<feature type="compositionally biased region" description="Basic residues" evidence="1">
    <location>
        <begin position="1"/>
        <end position="12"/>
    </location>
</feature>
<reference evidence="2 3" key="1">
    <citation type="submission" date="2021-06" db="EMBL/GenBank/DDBJ databases">
        <title>Caerostris darwini draft genome.</title>
        <authorList>
            <person name="Kono N."/>
            <person name="Arakawa K."/>
        </authorList>
    </citation>
    <scope>NUCLEOTIDE SEQUENCE [LARGE SCALE GENOMIC DNA]</scope>
</reference>
<organism evidence="2 3">
    <name type="scientific">Caerostris darwini</name>
    <dbReference type="NCBI Taxonomy" id="1538125"/>
    <lineage>
        <taxon>Eukaryota</taxon>
        <taxon>Metazoa</taxon>
        <taxon>Ecdysozoa</taxon>
        <taxon>Arthropoda</taxon>
        <taxon>Chelicerata</taxon>
        <taxon>Arachnida</taxon>
        <taxon>Araneae</taxon>
        <taxon>Araneomorphae</taxon>
        <taxon>Entelegynae</taxon>
        <taxon>Araneoidea</taxon>
        <taxon>Araneidae</taxon>
        <taxon>Caerostris</taxon>
    </lineage>
</organism>
<sequence length="107" mass="12120">MDNSLRRSKKNVPVHWKTISRHPSQRDSGERKQKKFYCSMYVVSNSIVIQEPSHFSPIHFAVNGGGSWKQWHFAAVSGDDIEQEEHISESLAICTVSHGCTTEQSCT</sequence>
<dbReference type="EMBL" id="BPLQ01008674">
    <property type="protein sequence ID" value="GIY38816.1"/>
    <property type="molecule type" value="Genomic_DNA"/>
</dbReference>
<keyword evidence="3" id="KW-1185">Reference proteome</keyword>
<comment type="caution">
    <text evidence="2">The sequence shown here is derived from an EMBL/GenBank/DDBJ whole genome shotgun (WGS) entry which is preliminary data.</text>
</comment>